<comment type="caution">
    <text evidence="8">The sequence shown here is derived from an EMBL/GenBank/DDBJ whole genome shotgun (WGS) entry which is preliminary data.</text>
</comment>
<evidence type="ECO:0000256" key="6">
    <source>
        <dbReference type="ARBA" id="ARBA00023136"/>
    </source>
</evidence>
<evidence type="ECO:0000313" key="9">
    <source>
        <dbReference type="Proteomes" id="UP001138768"/>
    </source>
</evidence>
<comment type="subcellular location">
    <subcellularLocation>
        <location evidence="1">Cell membrane</location>
        <topology evidence="1">Multi-pass membrane protein</topology>
    </subcellularLocation>
</comment>
<comment type="similarity">
    <text evidence="2">Belongs to the CPA3 antiporters (TC 2.A.63) subunit E family.</text>
</comment>
<evidence type="ECO:0000313" key="8">
    <source>
        <dbReference type="EMBL" id="MBK1620807.1"/>
    </source>
</evidence>
<organism evidence="8 9">
    <name type="scientific">Lamprobacter modestohalophilus</name>
    <dbReference type="NCBI Taxonomy" id="1064514"/>
    <lineage>
        <taxon>Bacteria</taxon>
        <taxon>Pseudomonadati</taxon>
        <taxon>Pseudomonadota</taxon>
        <taxon>Gammaproteobacteria</taxon>
        <taxon>Chromatiales</taxon>
        <taxon>Chromatiaceae</taxon>
        <taxon>Lamprobacter</taxon>
    </lineage>
</organism>
<keyword evidence="5 7" id="KW-1133">Transmembrane helix</keyword>
<sequence length="168" mass="18929">MRRLLAPLIRHPLAVLSLTLLWLLLQVSLAPAQILLGLILAWVVTGVSSRYWADRRRPRRPHLLALYLWRVAVDVVIANLRIAALVLTPSRQPRPAFVELPLALEEPFARYILAITITLSPGSLSADLSDDRRVLLLHLLDAPEPADADMECAKIKNRYEHLLLEVFG</sequence>
<accession>A0A9X1B6K7</accession>
<gene>
    <name evidence="8" type="ORF">CKO42_20715</name>
</gene>
<evidence type="ECO:0000256" key="1">
    <source>
        <dbReference type="ARBA" id="ARBA00004651"/>
    </source>
</evidence>
<name>A0A9X1B6K7_9GAMM</name>
<dbReference type="EMBL" id="NRRY01000049">
    <property type="protein sequence ID" value="MBK1620807.1"/>
    <property type="molecule type" value="Genomic_DNA"/>
</dbReference>
<dbReference type="PANTHER" id="PTHR34584">
    <property type="entry name" value="NA(+)/H(+) ANTIPORTER SUBUNIT E1"/>
    <property type="match status" value="1"/>
</dbReference>
<dbReference type="Proteomes" id="UP001138768">
    <property type="component" value="Unassembled WGS sequence"/>
</dbReference>
<reference evidence="8 9" key="1">
    <citation type="journal article" date="2020" name="Microorganisms">
        <title>Osmotic Adaptation and Compatible Solute Biosynthesis of Phototrophic Bacteria as Revealed from Genome Analyses.</title>
        <authorList>
            <person name="Imhoff J.F."/>
            <person name="Rahn T."/>
            <person name="Kunzel S."/>
            <person name="Keller A."/>
            <person name="Neulinger S.C."/>
        </authorList>
    </citation>
    <scope>NUCLEOTIDE SEQUENCE [LARGE SCALE GENOMIC DNA]</scope>
    <source>
        <strain evidence="8 9">DSM 25653</strain>
    </source>
</reference>
<protein>
    <recommendedName>
        <fullName evidence="10">Na+/H+ antiporter subunit E</fullName>
    </recommendedName>
</protein>
<evidence type="ECO:0000256" key="2">
    <source>
        <dbReference type="ARBA" id="ARBA00006228"/>
    </source>
</evidence>
<evidence type="ECO:0000256" key="7">
    <source>
        <dbReference type="SAM" id="Phobius"/>
    </source>
</evidence>
<dbReference type="InterPro" id="IPR002758">
    <property type="entry name" value="Cation_antiport_E"/>
</dbReference>
<feature type="transmembrane region" description="Helical" evidence="7">
    <location>
        <begin position="65"/>
        <end position="88"/>
    </location>
</feature>
<keyword evidence="9" id="KW-1185">Reference proteome</keyword>
<evidence type="ECO:0000256" key="3">
    <source>
        <dbReference type="ARBA" id="ARBA00022475"/>
    </source>
</evidence>
<keyword evidence="6 7" id="KW-0472">Membrane</keyword>
<dbReference type="PIRSF" id="PIRSF019239">
    <property type="entry name" value="MrpE"/>
    <property type="match status" value="1"/>
</dbReference>
<feature type="transmembrane region" description="Helical" evidence="7">
    <location>
        <begin position="12"/>
        <end position="29"/>
    </location>
</feature>
<keyword evidence="4 7" id="KW-0812">Transmembrane</keyword>
<dbReference type="PANTHER" id="PTHR34584:SF1">
    <property type="entry name" value="NA(+)_H(+) ANTIPORTER SUBUNIT E1"/>
    <property type="match status" value="1"/>
</dbReference>
<dbReference type="RefSeq" id="WP_200248269.1">
    <property type="nucleotide sequence ID" value="NZ_NRRY01000049.1"/>
</dbReference>
<dbReference type="Pfam" id="PF01899">
    <property type="entry name" value="MNHE"/>
    <property type="match status" value="1"/>
</dbReference>
<dbReference type="AlphaFoldDB" id="A0A9X1B6K7"/>
<keyword evidence="3" id="KW-1003">Cell membrane</keyword>
<evidence type="ECO:0008006" key="10">
    <source>
        <dbReference type="Google" id="ProtNLM"/>
    </source>
</evidence>
<dbReference type="GO" id="GO:0005886">
    <property type="term" value="C:plasma membrane"/>
    <property type="evidence" value="ECO:0007669"/>
    <property type="project" value="UniProtKB-SubCell"/>
</dbReference>
<evidence type="ECO:0000256" key="5">
    <source>
        <dbReference type="ARBA" id="ARBA00022989"/>
    </source>
</evidence>
<evidence type="ECO:0000256" key="4">
    <source>
        <dbReference type="ARBA" id="ARBA00022692"/>
    </source>
</evidence>
<proteinExistence type="inferred from homology"/>
<feature type="transmembrane region" description="Helical" evidence="7">
    <location>
        <begin position="35"/>
        <end position="53"/>
    </location>
</feature>
<dbReference type="GO" id="GO:0008324">
    <property type="term" value="F:monoatomic cation transmembrane transporter activity"/>
    <property type="evidence" value="ECO:0007669"/>
    <property type="project" value="InterPro"/>
</dbReference>